<comment type="caution">
    <text evidence="1">The sequence shown here is derived from an EMBL/GenBank/DDBJ whole genome shotgun (WGS) entry which is preliminary data.</text>
</comment>
<dbReference type="PANTHER" id="PTHR40087">
    <property type="entry name" value="PHENOLIC ACID DECARBOXYLASE PADC"/>
    <property type="match status" value="1"/>
</dbReference>
<dbReference type="Pfam" id="PF05870">
    <property type="entry name" value="PA_decarbox"/>
    <property type="match status" value="1"/>
</dbReference>
<name>A0A9P6LZT1_MORAP</name>
<dbReference type="InterPro" id="IPR012674">
    <property type="entry name" value="Calycin"/>
</dbReference>
<evidence type="ECO:0000313" key="1">
    <source>
        <dbReference type="EMBL" id="KAF9957773.1"/>
    </source>
</evidence>
<sequence length="175" mass="20165">MILPDSPAVLAAFERDMKNVHVRYEYEGQPDMETGKSERWRYEIWFHSADRVVYAIHDGPLAGRFNYQKADYQCIREGELWQCNWHEETGSVFSIVYDIPNKRLTGLLGLSKGHATQPELARGDKRNPDDLARWWKLSEVGKQTERHMISDQVDVVESFFGSGSLDDIDLNASTL</sequence>
<dbReference type="OrthoDB" id="4415004at2759"/>
<dbReference type="AlphaFoldDB" id="A0A9P6LZT1"/>
<dbReference type="Proteomes" id="UP000738359">
    <property type="component" value="Unassembled WGS sequence"/>
</dbReference>
<dbReference type="Gene3D" id="2.40.128.20">
    <property type="match status" value="1"/>
</dbReference>
<dbReference type="PANTHER" id="PTHR40087:SF1">
    <property type="entry name" value="PHENOLIC ACID DECARBOXYLASE PADC"/>
    <property type="match status" value="1"/>
</dbReference>
<dbReference type="EMBL" id="JAAAHY010000763">
    <property type="protein sequence ID" value="KAF9957773.1"/>
    <property type="molecule type" value="Genomic_DNA"/>
</dbReference>
<evidence type="ECO:0008006" key="3">
    <source>
        <dbReference type="Google" id="ProtNLM"/>
    </source>
</evidence>
<proteinExistence type="predicted"/>
<gene>
    <name evidence="1" type="ORF">BGZ70_009408</name>
</gene>
<accession>A0A9P6LZT1</accession>
<reference evidence="1" key="1">
    <citation type="journal article" date="2020" name="Fungal Divers.">
        <title>Resolving the Mortierellaceae phylogeny through synthesis of multi-gene phylogenetics and phylogenomics.</title>
        <authorList>
            <person name="Vandepol N."/>
            <person name="Liber J."/>
            <person name="Desiro A."/>
            <person name="Na H."/>
            <person name="Kennedy M."/>
            <person name="Barry K."/>
            <person name="Grigoriev I.V."/>
            <person name="Miller A.N."/>
            <person name="O'Donnell K."/>
            <person name="Stajich J.E."/>
            <person name="Bonito G."/>
        </authorList>
    </citation>
    <scope>NUCLEOTIDE SEQUENCE</scope>
    <source>
        <strain evidence="1">CK1249</strain>
    </source>
</reference>
<dbReference type="GO" id="GO:0016831">
    <property type="term" value="F:carboxy-lyase activity"/>
    <property type="evidence" value="ECO:0007669"/>
    <property type="project" value="InterPro"/>
</dbReference>
<dbReference type="InterPro" id="IPR008729">
    <property type="entry name" value="PA_de_COase"/>
</dbReference>
<organism evidence="1 2">
    <name type="scientific">Mortierella alpina</name>
    <name type="common">Oleaginous fungus</name>
    <name type="synonym">Mortierella renispora</name>
    <dbReference type="NCBI Taxonomy" id="64518"/>
    <lineage>
        <taxon>Eukaryota</taxon>
        <taxon>Fungi</taxon>
        <taxon>Fungi incertae sedis</taxon>
        <taxon>Mucoromycota</taxon>
        <taxon>Mortierellomycotina</taxon>
        <taxon>Mortierellomycetes</taxon>
        <taxon>Mortierellales</taxon>
        <taxon>Mortierellaceae</taxon>
        <taxon>Mortierella</taxon>
    </lineage>
</organism>
<dbReference type="SUPFAM" id="SSF50814">
    <property type="entry name" value="Lipocalins"/>
    <property type="match status" value="1"/>
</dbReference>
<protein>
    <recommendedName>
        <fullName evidence="3">Phenol acid carboxylase</fullName>
    </recommendedName>
</protein>
<keyword evidence="2" id="KW-1185">Reference proteome</keyword>
<evidence type="ECO:0000313" key="2">
    <source>
        <dbReference type="Proteomes" id="UP000738359"/>
    </source>
</evidence>